<proteinExistence type="inferred from homology"/>
<accession>A0ABW9XM10</accession>
<keyword evidence="7" id="KW-1185">Reference proteome</keyword>
<dbReference type="InterPro" id="IPR050129">
    <property type="entry name" value="Zn_alcohol_dh"/>
</dbReference>
<dbReference type="RefSeq" id="WP_161742330.1">
    <property type="nucleotide sequence ID" value="NZ_JAAAMV010000003.1"/>
</dbReference>
<name>A0ABW9XM10_9BACL</name>
<dbReference type="SUPFAM" id="SSF51735">
    <property type="entry name" value="NAD(P)-binding Rossmann-fold domains"/>
    <property type="match status" value="1"/>
</dbReference>
<keyword evidence="3" id="KW-0560">Oxidoreductase</keyword>
<dbReference type="Gene3D" id="3.40.50.720">
    <property type="entry name" value="NAD(P)-binding Rossmann-like Domain"/>
    <property type="match status" value="1"/>
</dbReference>
<dbReference type="Pfam" id="PF00107">
    <property type="entry name" value="ADH_zinc_N"/>
    <property type="match status" value="1"/>
</dbReference>
<dbReference type="SMART" id="SM00829">
    <property type="entry name" value="PKS_ER"/>
    <property type="match status" value="1"/>
</dbReference>
<evidence type="ECO:0000313" key="6">
    <source>
        <dbReference type="EMBL" id="NBD23642.1"/>
    </source>
</evidence>
<dbReference type="InterPro" id="IPR020843">
    <property type="entry name" value="ER"/>
</dbReference>
<evidence type="ECO:0000256" key="2">
    <source>
        <dbReference type="ARBA" id="ARBA00022833"/>
    </source>
</evidence>
<evidence type="ECO:0000256" key="3">
    <source>
        <dbReference type="ARBA" id="ARBA00023002"/>
    </source>
</evidence>
<comment type="similarity">
    <text evidence="4">Belongs to the zinc-containing alcohol dehydrogenase family.</text>
</comment>
<comment type="cofactor">
    <cofactor evidence="4">
        <name>Zn(2+)</name>
        <dbReference type="ChEBI" id="CHEBI:29105"/>
    </cofactor>
</comment>
<dbReference type="PANTHER" id="PTHR43401:SF2">
    <property type="entry name" value="L-THREONINE 3-DEHYDROGENASE"/>
    <property type="match status" value="1"/>
</dbReference>
<dbReference type="PROSITE" id="PS00059">
    <property type="entry name" value="ADH_ZINC"/>
    <property type="match status" value="1"/>
</dbReference>
<keyword evidence="2 4" id="KW-0862">Zinc</keyword>
<reference evidence="6 7" key="1">
    <citation type="submission" date="2020-01" db="EMBL/GenBank/DDBJ databases">
        <title>Paenibacillus soybeanensis sp. nov. isolated from the nodules of soybean (Glycine max(L.) Merr).</title>
        <authorList>
            <person name="Wang H."/>
        </authorList>
    </citation>
    <scope>NUCLEOTIDE SEQUENCE [LARGE SCALE GENOMIC DNA]</scope>
    <source>
        <strain evidence="6 7">T1</strain>
    </source>
</reference>
<dbReference type="Pfam" id="PF08240">
    <property type="entry name" value="ADH_N"/>
    <property type="match status" value="1"/>
</dbReference>
<feature type="domain" description="Enoyl reductase (ER)" evidence="5">
    <location>
        <begin position="8"/>
        <end position="307"/>
    </location>
</feature>
<gene>
    <name evidence="6" type="ORF">GT019_07135</name>
</gene>
<dbReference type="SUPFAM" id="SSF50129">
    <property type="entry name" value="GroES-like"/>
    <property type="match status" value="1"/>
</dbReference>
<dbReference type="EMBL" id="JAAAMV010000003">
    <property type="protein sequence ID" value="NBD23642.1"/>
    <property type="molecule type" value="Genomic_DNA"/>
</dbReference>
<dbReference type="InterPro" id="IPR013149">
    <property type="entry name" value="ADH-like_C"/>
</dbReference>
<comment type="caution">
    <text evidence="6">The sequence shown here is derived from an EMBL/GenBank/DDBJ whole genome shotgun (WGS) entry which is preliminary data.</text>
</comment>
<evidence type="ECO:0000313" key="7">
    <source>
        <dbReference type="Proteomes" id="UP000665561"/>
    </source>
</evidence>
<dbReference type="InterPro" id="IPR013154">
    <property type="entry name" value="ADH-like_N"/>
</dbReference>
<dbReference type="PANTHER" id="PTHR43401">
    <property type="entry name" value="L-THREONINE 3-DEHYDROGENASE"/>
    <property type="match status" value="1"/>
</dbReference>
<protein>
    <submittedName>
        <fullName evidence="6">Zinc-binding dehydrogenase</fullName>
    </submittedName>
</protein>
<evidence type="ECO:0000259" key="5">
    <source>
        <dbReference type="SMART" id="SM00829"/>
    </source>
</evidence>
<dbReference type="InterPro" id="IPR036291">
    <property type="entry name" value="NAD(P)-bd_dom_sf"/>
</dbReference>
<sequence>MKALQIHGAGAYEIVDIPVPELRDDQILVRITLVSTCPRWDLSMLGGYDMFDAARPPEYPLPPGFPGHEAVGVVEAVGSSVTGFAPGDRVAALEHLSPGQGAYAQYMAYRERDLLKLPDSISDKKAVSSELLKCVLYGLDQFKELQGKTMLVAGLGPAGILAMQLASLWGAKVTAIDVNAERVQAVRSLGIGEAVLAETLGERTFDLGYDCVGAAASAQNVLDRTNEHVVVFGVLRGSLTYKDRLWFKGVTLESYKYRQVDERTRRLLLDALSRPSFNTEILQTRQMSFKDYAAAVALLKAQQAVKICFDPREAFE</sequence>
<organism evidence="6 7">
    <name type="scientific">Paenibacillus glycinis</name>
    <dbReference type="NCBI Taxonomy" id="2697035"/>
    <lineage>
        <taxon>Bacteria</taxon>
        <taxon>Bacillati</taxon>
        <taxon>Bacillota</taxon>
        <taxon>Bacilli</taxon>
        <taxon>Bacillales</taxon>
        <taxon>Paenibacillaceae</taxon>
        <taxon>Paenibacillus</taxon>
    </lineage>
</organism>
<dbReference type="InterPro" id="IPR002328">
    <property type="entry name" value="ADH_Zn_CS"/>
</dbReference>
<evidence type="ECO:0000256" key="4">
    <source>
        <dbReference type="RuleBase" id="RU361277"/>
    </source>
</evidence>
<evidence type="ECO:0000256" key="1">
    <source>
        <dbReference type="ARBA" id="ARBA00022723"/>
    </source>
</evidence>
<dbReference type="Proteomes" id="UP000665561">
    <property type="component" value="Unassembled WGS sequence"/>
</dbReference>
<dbReference type="Gene3D" id="3.90.180.10">
    <property type="entry name" value="Medium-chain alcohol dehydrogenases, catalytic domain"/>
    <property type="match status" value="2"/>
</dbReference>
<keyword evidence="1 4" id="KW-0479">Metal-binding</keyword>
<dbReference type="InterPro" id="IPR011032">
    <property type="entry name" value="GroES-like_sf"/>
</dbReference>